<dbReference type="AlphaFoldDB" id="Z9JKE3"/>
<organism evidence="1 2">
    <name type="scientific">Xylella taiwanensis</name>
    <dbReference type="NCBI Taxonomy" id="1444770"/>
    <lineage>
        <taxon>Bacteria</taxon>
        <taxon>Pseudomonadati</taxon>
        <taxon>Pseudomonadota</taxon>
        <taxon>Gammaproteobacteria</taxon>
        <taxon>Lysobacterales</taxon>
        <taxon>Lysobacteraceae</taxon>
        <taxon>Xylella</taxon>
    </lineage>
</organism>
<protein>
    <submittedName>
        <fullName evidence="1">Uncharacterized protein</fullName>
    </submittedName>
</protein>
<proteinExistence type="predicted"/>
<dbReference type="KEGG" id="xtw:AB672_01685"/>
<evidence type="ECO:0000313" key="2">
    <source>
        <dbReference type="Proteomes" id="UP000020406"/>
    </source>
</evidence>
<reference evidence="1 2" key="1">
    <citation type="journal article" date="2014" name="Genome Announc.">
        <title>Draft Genome Sequence of Xylella fastidiosa Pear Leaf Scorch Strain in Taiwan.</title>
        <authorList>
            <person name="Su C.C."/>
            <person name="Deng W.L."/>
            <person name="Jan F.J."/>
            <person name="Chang C.J."/>
            <person name="Huang H."/>
            <person name="Chen J."/>
        </authorList>
    </citation>
    <scope>NUCLEOTIDE SEQUENCE [LARGE SCALE GENOMIC DNA]</scope>
    <source>
        <strain evidence="1 2">PLS229</strain>
    </source>
</reference>
<gene>
    <name evidence="1" type="ORF">AF72_04655</name>
</gene>
<accession>Z9JKE3</accession>
<dbReference type="Proteomes" id="UP000020406">
    <property type="component" value="Unassembled WGS sequence"/>
</dbReference>
<sequence length="71" mass="7492">MTLRMNIICPAASIQLLTAGDARSGIALSKGEDNSVRALRHPGNDGMQVPSPTHVFCGAAARWAHGPRPDK</sequence>
<dbReference type="EMBL" id="JDSQ01000006">
    <property type="protein sequence ID" value="EWS78629.1"/>
    <property type="molecule type" value="Genomic_DNA"/>
</dbReference>
<evidence type="ECO:0000313" key="1">
    <source>
        <dbReference type="EMBL" id="EWS78629.1"/>
    </source>
</evidence>
<name>Z9JKE3_9GAMM</name>
<comment type="caution">
    <text evidence="1">The sequence shown here is derived from an EMBL/GenBank/DDBJ whole genome shotgun (WGS) entry which is preliminary data.</text>
</comment>